<dbReference type="SUPFAM" id="SSF89028">
    <property type="entry name" value="Cobalamin adenosyltransferase-like"/>
    <property type="match status" value="1"/>
</dbReference>
<evidence type="ECO:0000313" key="6">
    <source>
        <dbReference type="Proteomes" id="UP000275256"/>
    </source>
</evidence>
<organism evidence="5 6">
    <name type="scientific">Tessaracoccus antarcticus</name>
    <dbReference type="NCBI Taxonomy" id="2479848"/>
    <lineage>
        <taxon>Bacteria</taxon>
        <taxon>Bacillati</taxon>
        <taxon>Actinomycetota</taxon>
        <taxon>Actinomycetes</taxon>
        <taxon>Propionibacteriales</taxon>
        <taxon>Propionibacteriaceae</taxon>
        <taxon>Tessaracoccus</taxon>
    </lineage>
</organism>
<dbReference type="InterPro" id="IPR016030">
    <property type="entry name" value="CblAdoTrfase-like"/>
</dbReference>
<dbReference type="InterPro" id="IPR036451">
    <property type="entry name" value="CblAdoTrfase-like_sf"/>
</dbReference>
<evidence type="ECO:0000313" key="5">
    <source>
        <dbReference type="EMBL" id="RMB59605.1"/>
    </source>
</evidence>
<protein>
    <recommendedName>
        <fullName evidence="4">Cobalamin adenosyltransferase-like domain-containing protein</fullName>
    </recommendedName>
</protein>
<dbReference type="GO" id="GO:0005524">
    <property type="term" value="F:ATP binding"/>
    <property type="evidence" value="ECO:0007669"/>
    <property type="project" value="UniProtKB-KW"/>
</dbReference>
<accession>A0A3M0G440</accession>
<evidence type="ECO:0000259" key="4">
    <source>
        <dbReference type="Pfam" id="PF01923"/>
    </source>
</evidence>
<proteinExistence type="predicted"/>
<dbReference type="OrthoDB" id="306726at2"/>
<keyword evidence="2" id="KW-0547">Nucleotide-binding</keyword>
<dbReference type="RefSeq" id="WP_121901084.1">
    <property type="nucleotide sequence ID" value="NZ_REFW01000002.1"/>
</dbReference>
<dbReference type="GO" id="GO:0016740">
    <property type="term" value="F:transferase activity"/>
    <property type="evidence" value="ECO:0007669"/>
    <property type="project" value="UniProtKB-KW"/>
</dbReference>
<dbReference type="Gene3D" id="1.20.1200.10">
    <property type="entry name" value="Cobalamin adenosyltransferase-like"/>
    <property type="match status" value="1"/>
</dbReference>
<reference evidence="5 6" key="1">
    <citation type="submission" date="2018-10" db="EMBL/GenBank/DDBJ databases">
        <title>Tessaracoccus antarcticuss sp. nov., isolated from sediment.</title>
        <authorList>
            <person name="Zhou L.Y."/>
            <person name="Du Z.J."/>
        </authorList>
    </citation>
    <scope>NUCLEOTIDE SEQUENCE [LARGE SCALE GENOMIC DNA]</scope>
    <source>
        <strain evidence="5 6">JDX10</strain>
    </source>
</reference>
<sequence length="250" mass="27252">MVVTEVDLRDQLRRPALGDTIIVPAGARLSPAARDFVNQWQLVMVEQDHRGETPQQVVWDKPAAFPVTSTDDPCCSACGGHVAEKPSALTQLNAHHYAPKTHPRIILRGQIDSLHALILLVQGLARDAGAEETRSSLGTLAAYCRELMSAEYNERPCAALELGGISESDMHHATHDPLGALGIQHLAIDDTEPMLQHWLNVARTQARQLEITALQTFESPHHPYGASICHGLNRLSSAVYYVALRLAASA</sequence>
<keyword evidence="1" id="KW-0808">Transferase</keyword>
<evidence type="ECO:0000256" key="3">
    <source>
        <dbReference type="ARBA" id="ARBA00022840"/>
    </source>
</evidence>
<dbReference type="Pfam" id="PF01923">
    <property type="entry name" value="Cob_adeno_trans"/>
    <property type="match status" value="1"/>
</dbReference>
<keyword evidence="3" id="KW-0067">ATP-binding</keyword>
<dbReference type="EMBL" id="REFW01000002">
    <property type="protein sequence ID" value="RMB59605.1"/>
    <property type="molecule type" value="Genomic_DNA"/>
</dbReference>
<keyword evidence="6" id="KW-1185">Reference proteome</keyword>
<evidence type="ECO:0000256" key="2">
    <source>
        <dbReference type="ARBA" id="ARBA00022741"/>
    </source>
</evidence>
<evidence type="ECO:0000256" key="1">
    <source>
        <dbReference type="ARBA" id="ARBA00022679"/>
    </source>
</evidence>
<feature type="domain" description="Cobalamin adenosyltransferase-like" evidence="4">
    <location>
        <begin position="87"/>
        <end position="244"/>
    </location>
</feature>
<dbReference type="Proteomes" id="UP000275256">
    <property type="component" value="Unassembled WGS sequence"/>
</dbReference>
<comment type="caution">
    <text evidence="5">The sequence shown here is derived from an EMBL/GenBank/DDBJ whole genome shotgun (WGS) entry which is preliminary data.</text>
</comment>
<gene>
    <name evidence="5" type="ORF">EAX62_07425</name>
</gene>
<dbReference type="AlphaFoldDB" id="A0A3M0G440"/>
<name>A0A3M0G440_9ACTN</name>